<evidence type="ECO:0000313" key="6">
    <source>
        <dbReference type="Proteomes" id="UP000261166"/>
    </source>
</evidence>
<dbReference type="PANTHER" id="PTHR43280">
    <property type="entry name" value="ARAC-FAMILY TRANSCRIPTIONAL REGULATOR"/>
    <property type="match status" value="1"/>
</dbReference>
<organism evidence="5 6">
    <name type="scientific">Eisenbergiella massiliensis</name>
    <dbReference type="NCBI Taxonomy" id="1720294"/>
    <lineage>
        <taxon>Bacteria</taxon>
        <taxon>Bacillati</taxon>
        <taxon>Bacillota</taxon>
        <taxon>Clostridia</taxon>
        <taxon>Lachnospirales</taxon>
        <taxon>Lachnospiraceae</taxon>
        <taxon>Eisenbergiella</taxon>
    </lineage>
</organism>
<comment type="caution">
    <text evidence="5">The sequence shown here is derived from an EMBL/GenBank/DDBJ whole genome shotgun (WGS) entry which is preliminary data.</text>
</comment>
<feature type="domain" description="HTH araC/xylS-type" evidence="4">
    <location>
        <begin position="184"/>
        <end position="281"/>
    </location>
</feature>
<dbReference type="GO" id="GO:0043565">
    <property type="term" value="F:sequence-specific DNA binding"/>
    <property type="evidence" value="ECO:0007669"/>
    <property type="project" value="InterPro"/>
</dbReference>
<accession>A0A3E3J1B4</accession>
<dbReference type="PROSITE" id="PS00041">
    <property type="entry name" value="HTH_ARAC_FAMILY_1"/>
    <property type="match status" value="1"/>
</dbReference>
<dbReference type="SUPFAM" id="SSF51215">
    <property type="entry name" value="Regulatory protein AraC"/>
    <property type="match status" value="1"/>
</dbReference>
<dbReference type="RefSeq" id="WP_025488192.1">
    <property type="nucleotide sequence ID" value="NZ_JBKVAZ010000003.1"/>
</dbReference>
<dbReference type="SMART" id="SM00342">
    <property type="entry name" value="HTH_ARAC"/>
    <property type="match status" value="1"/>
</dbReference>
<dbReference type="OrthoDB" id="2990361at2"/>
<dbReference type="AlphaFoldDB" id="A0A3E3J1B4"/>
<reference evidence="5 6" key="1">
    <citation type="submission" date="2018-08" db="EMBL/GenBank/DDBJ databases">
        <title>A genome reference for cultivated species of the human gut microbiota.</title>
        <authorList>
            <person name="Zou Y."/>
            <person name="Xue W."/>
            <person name="Luo G."/>
        </authorList>
    </citation>
    <scope>NUCLEOTIDE SEQUENCE [LARGE SCALE GENOMIC DNA]</scope>
    <source>
        <strain evidence="5 6">AF26-4BH</strain>
    </source>
</reference>
<dbReference type="Proteomes" id="UP000261166">
    <property type="component" value="Unassembled WGS sequence"/>
</dbReference>
<dbReference type="PROSITE" id="PS01124">
    <property type="entry name" value="HTH_ARAC_FAMILY_2"/>
    <property type="match status" value="1"/>
</dbReference>
<dbReference type="InterPro" id="IPR003313">
    <property type="entry name" value="AraC-bd"/>
</dbReference>
<proteinExistence type="predicted"/>
<dbReference type="GO" id="GO:0003700">
    <property type="term" value="F:DNA-binding transcription factor activity"/>
    <property type="evidence" value="ECO:0007669"/>
    <property type="project" value="InterPro"/>
</dbReference>
<dbReference type="InterPro" id="IPR037923">
    <property type="entry name" value="HTH-like"/>
</dbReference>
<evidence type="ECO:0000256" key="3">
    <source>
        <dbReference type="ARBA" id="ARBA00023163"/>
    </source>
</evidence>
<dbReference type="SUPFAM" id="SSF46689">
    <property type="entry name" value="Homeodomain-like"/>
    <property type="match status" value="2"/>
</dbReference>
<gene>
    <name evidence="5" type="ORF">DWY69_06570</name>
</gene>
<dbReference type="Pfam" id="PF02311">
    <property type="entry name" value="AraC_binding"/>
    <property type="match status" value="1"/>
</dbReference>
<keyword evidence="3" id="KW-0804">Transcription</keyword>
<dbReference type="PANTHER" id="PTHR43280:SF34">
    <property type="entry name" value="ARAC-FAMILY TRANSCRIPTIONAL REGULATOR"/>
    <property type="match status" value="1"/>
</dbReference>
<dbReference type="InterPro" id="IPR018062">
    <property type="entry name" value="HTH_AraC-typ_CS"/>
</dbReference>
<sequence>MQKESIEHIYNPIPEDLFIRYSDKLEGQSFYHTHNGYELYFLVDGIVNYYIDQQCYRLDTKTIIVMRPGEYHRVEMLDNKIYKRFVINISSRYLEMHSTSHTNLRDCFNKRFNNKPPIVVLDNETAEELLTLYNSLMNIKKSADYGQDVATSSYVLLLLVKINLLFYNSKDSTAMPNVMPVLVNKTMSYIDAHLLETITLEELSDKLFYNGTYISRKFKAATGLSIQQYILRKRIYLAQNYLDEGKSVTESCMLSGFSDYSNFSKMFKKCIGISPKQYQQKVLNNSQPYMV</sequence>
<evidence type="ECO:0000313" key="5">
    <source>
        <dbReference type="EMBL" id="RGE73139.1"/>
    </source>
</evidence>
<protein>
    <submittedName>
        <fullName evidence="5">AraC family transcriptional regulator</fullName>
    </submittedName>
</protein>
<dbReference type="InterPro" id="IPR009057">
    <property type="entry name" value="Homeodomain-like_sf"/>
</dbReference>
<dbReference type="InterPro" id="IPR014710">
    <property type="entry name" value="RmlC-like_jellyroll"/>
</dbReference>
<evidence type="ECO:0000256" key="1">
    <source>
        <dbReference type="ARBA" id="ARBA00023015"/>
    </source>
</evidence>
<keyword evidence="2" id="KW-0238">DNA-binding</keyword>
<dbReference type="InterPro" id="IPR018060">
    <property type="entry name" value="HTH_AraC"/>
</dbReference>
<evidence type="ECO:0000256" key="2">
    <source>
        <dbReference type="ARBA" id="ARBA00023125"/>
    </source>
</evidence>
<dbReference type="Gene3D" id="2.60.120.10">
    <property type="entry name" value="Jelly Rolls"/>
    <property type="match status" value="1"/>
</dbReference>
<name>A0A3E3J1B4_9FIRM</name>
<keyword evidence="1" id="KW-0805">Transcription regulation</keyword>
<dbReference type="EMBL" id="QVLU01000004">
    <property type="protein sequence ID" value="RGE73139.1"/>
    <property type="molecule type" value="Genomic_DNA"/>
</dbReference>
<evidence type="ECO:0000259" key="4">
    <source>
        <dbReference type="PROSITE" id="PS01124"/>
    </source>
</evidence>
<dbReference type="Pfam" id="PF12833">
    <property type="entry name" value="HTH_18"/>
    <property type="match status" value="1"/>
</dbReference>
<dbReference type="Gene3D" id="1.10.10.60">
    <property type="entry name" value="Homeodomain-like"/>
    <property type="match status" value="2"/>
</dbReference>